<protein>
    <recommendedName>
        <fullName evidence="2">Activating transcription factor 7-interacting protein Fn3 domain-containing protein</fullName>
    </recommendedName>
</protein>
<feature type="region of interest" description="Disordered" evidence="1">
    <location>
        <begin position="353"/>
        <end position="386"/>
    </location>
</feature>
<dbReference type="InterPro" id="IPR056565">
    <property type="entry name" value="Fn3_ATF7IP"/>
</dbReference>
<dbReference type="GO" id="GO:0006355">
    <property type="term" value="P:regulation of DNA-templated transcription"/>
    <property type="evidence" value="ECO:0000318"/>
    <property type="project" value="GO_Central"/>
</dbReference>
<name>E9G953_DAPPU</name>
<feature type="region of interest" description="Disordered" evidence="1">
    <location>
        <begin position="705"/>
        <end position="725"/>
    </location>
</feature>
<dbReference type="Proteomes" id="UP000000305">
    <property type="component" value="Unassembled WGS sequence"/>
</dbReference>
<gene>
    <name evidence="3" type="ORF">DAPPUDRAFT_301383</name>
</gene>
<sequence>MVDIEPDILLFLLPRLSSAKKKHVAQGENNGTKCQSKTCKLRYLPAGSDRTCCSRRSSFRVNALAVAYAPMSSFRSCSPPLCFERVGSPSETAQVTDVDQTIPAGLDFNPCWSSSNSLKFVHNPVSTINTKRVPNREIKSVTSAAPAAVDGRNGQTMSKLTSVVKRLSTAELEQMIQNQLGKVIDGHRYTNWLRKQVDETDVQMAKYQNRIEVLQKHVNDLSVVIQKHMQNTDESSSTPPMKITRNVGLQVRVRQKDSELCNESCQVELSDDSEQFRTTEDLPELTMLQQQHSSKHLDGDKLCDSKKSDVVSKESDQKSIEIDLTLSDGDESPSNNGCVVTGYGTSLSTVEAASRHGSPDEPIVGDCKPDSIKKPDDSSGFPGLPAPPSYFPPMDITSNGSMISTMKIFCPSSSKIIPSFKPTTMESESPSTSHYSSTTCPSTANSSVGFIEANPSESRPPPLISAFGSHSAGPSGVHPKTPTCGSYSNFERKRRLPCSITSVNASTIASVEQHNKFMFVFTCDYNLNFNSNSFKIIFHRKERWYDSSVITKNHTIASQQSVAISQSPPATPPAAAAKSSRCCEVQNIQTTVVQSVAQPVITQNHYQTTKLHMPIIPKPIPQQEFIRKLELSKKIEFSKKVESIGLYHKWKLPTLPCNSVISEPTPQSIRPPVINEVKQSQQPVQQFPKIRTWIPRSNYLDTPIDENLRSPEVPPNSTGPLGQPVRQQSEFQTDVKSSAIHCNPAQLQSTKSHGATKKILPDLIAISKEVAAVPAAPTVDEWPNHLFMNFKPILMLTRCERGIRVQWTIPNMAQSQVSLIESYVLYARKEKGLVPSSEFSWLRVAGFSALPLPMSYIFREVTT</sequence>
<dbReference type="GO" id="GO:0005634">
    <property type="term" value="C:nucleus"/>
    <property type="evidence" value="ECO:0000318"/>
    <property type="project" value="GO_Central"/>
</dbReference>
<dbReference type="GO" id="GO:0003712">
    <property type="term" value="F:transcription coregulator activity"/>
    <property type="evidence" value="ECO:0000318"/>
    <property type="project" value="GO_Central"/>
</dbReference>
<dbReference type="OrthoDB" id="6358720at2759"/>
<dbReference type="AlphaFoldDB" id="E9G953"/>
<evidence type="ECO:0000256" key="1">
    <source>
        <dbReference type="SAM" id="MobiDB-lite"/>
    </source>
</evidence>
<dbReference type="EMBL" id="GL732535">
    <property type="protein sequence ID" value="EFX84153.1"/>
    <property type="molecule type" value="Genomic_DNA"/>
</dbReference>
<evidence type="ECO:0000313" key="4">
    <source>
        <dbReference type="Proteomes" id="UP000000305"/>
    </source>
</evidence>
<evidence type="ECO:0000259" key="2">
    <source>
        <dbReference type="Pfam" id="PF16794"/>
    </source>
</evidence>
<keyword evidence="4" id="KW-1185">Reference proteome</keyword>
<dbReference type="PANTHER" id="PTHR23210">
    <property type="entry name" value="ACTIVATING TRANSCRIPTION FACTOR 7 INTERACTING PROTEIN"/>
    <property type="match status" value="1"/>
</dbReference>
<dbReference type="HOGENOM" id="CLU_331834_0_0_1"/>
<feature type="domain" description="Activating transcription factor 7-interacting protein Fn3" evidence="2">
    <location>
        <begin position="791"/>
        <end position="860"/>
    </location>
</feature>
<evidence type="ECO:0000313" key="3">
    <source>
        <dbReference type="EMBL" id="EFX84153.1"/>
    </source>
</evidence>
<dbReference type="GO" id="GO:0005667">
    <property type="term" value="C:transcription regulator complex"/>
    <property type="evidence" value="ECO:0000318"/>
    <property type="project" value="GO_Central"/>
</dbReference>
<dbReference type="InParanoid" id="E9G953"/>
<feature type="compositionally biased region" description="Polar residues" evidence="1">
    <location>
        <begin position="715"/>
        <end position="725"/>
    </location>
</feature>
<organism evidence="3 4">
    <name type="scientific">Daphnia pulex</name>
    <name type="common">Water flea</name>
    <dbReference type="NCBI Taxonomy" id="6669"/>
    <lineage>
        <taxon>Eukaryota</taxon>
        <taxon>Metazoa</taxon>
        <taxon>Ecdysozoa</taxon>
        <taxon>Arthropoda</taxon>
        <taxon>Crustacea</taxon>
        <taxon>Branchiopoda</taxon>
        <taxon>Diplostraca</taxon>
        <taxon>Cladocera</taxon>
        <taxon>Anomopoda</taxon>
        <taxon>Daphniidae</taxon>
        <taxon>Daphnia</taxon>
    </lineage>
</organism>
<dbReference type="KEGG" id="dpx:DAPPUDRAFT_301383"/>
<proteinExistence type="predicted"/>
<dbReference type="InterPro" id="IPR026085">
    <property type="entry name" value="ATF7-int"/>
</dbReference>
<feature type="compositionally biased region" description="Basic and acidic residues" evidence="1">
    <location>
        <begin position="367"/>
        <end position="377"/>
    </location>
</feature>
<dbReference type="PANTHER" id="PTHR23210:SF26">
    <property type="entry name" value="ACTIVATING TRANSCRIPTION FACTOR 7-INTERACTING PROTEIN 1"/>
    <property type="match status" value="1"/>
</dbReference>
<dbReference type="Pfam" id="PF16794">
    <property type="entry name" value="fn3_4"/>
    <property type="match status" value="1"/>
</dbReference>
<reference evidence="3 4" key="1">
    <citation type="journal article" date="2011" name="Science">
        <title>The ecoresponsive genome of Daphnia pulex.</title>
        <authorList>
            <person name="Colbourne J.K."/>
            <person name="Pfrender M.E."/>
            <person name="Gilbert D."/>
            <person name="Thomas W.K."/>
            <person name="Tucker A."/>
            <person name="Oakley T.H."/>
            <person name="Tokishita S."/>
            <person name="Aerts A."/>
            <person name="Arnold G.J."/>
            <person name="Basu M.K."/>
            <person name="Bauer D.J."/>
            <person name="Caceres C.E."/>
            <person name="Carmel L."/>
            <person name="Casola C."/>
            <person name="Choi J.H."/>
            <person name="Detter J.C."/>
            <person name="Dong Q."/>
            <person name="Dusheyko S."/>
            <person name="Eads B.D."/>
            <person name="Frohlich T."/>
            <person name="Geiler-Samerotte K.A."/>
            <person name="Gerlach D."/>
            <person name="Hatcher P."/>
            <person name="Jogdeo S."/>
            <person name="Krijgsveld J."/>
            <person name="Kriventseva E.V."/>
            <person name="Kultz D."/>
            <person name="Laforsch C."/>
            <person name="Lindquist E."/>
            <person name="Lopez J."/>
            <person name="Manak J.R."/>
            <person name="Muller J."/>
            <person name="Pangilinan J."/>
            <person name="Patwardhan R.P."/>
            <person name="Pitluck S."/>
            <person name="Pritham E.J."/>
            <person name="Rechtsteiner A."/>
            <person name="Rho M."/>
            <person name="Rogozin I.B."/>
            <person name="Sakarya O."/>
            <person name="Salamov A."/>
            <person name="Schaack S."/>
            <person name="Shapiro H."/>
            <person name="Shiga Y."/>
            <person name="Skalitzky C."/>
            <person name="Smith Z."/>
            <person name="Souvorov A."/>
            <person name="Sung W."/>
            <person name="Tang Z."/>
            <person name="Tsuchiya D."/>
            <person name="Tu H."/>
            <person name="Vos H."/>
            <person name="Wang M."/>
            <person name="Wolf Y.I."/>
            <person name="Yamagata H."/>
            <person name="Yamada T."/>
            <person name="Ye Y."/>
            <person name="Shaw J.R."/>
            <person name="Andrews J."/>
            <person name="Crease T.J."/>
            <person name="Tang H."/>
            <person name="Lucas S.M."/>
            <person name="Robertson H.M."/>
            <person name="Bork P."/>
            <person name="Koonin E.V."/>
            <person name="Zdobnov E.M."/>
            <person name="Grigoriev I.V."/>
            <person name="Lynch M."/>
            <person name="Boore J.L."/>
        </authorList>
    </citation>
    <scope>NUCLEOTIDE SEQUENCE [LARGE SCALE GENOMIC DNA]</scope>
</reference>
<accession>E9G953</accession>